<comment type="caution">
    <text evidence="1">The sequence shown here is derived from an EMBL/GenBank/DDBJ whole genome shotgun (WGS) entry which is preliminary data.</text>
</comment>
<protein>
    <submittedName>
        <fullName evidence="1">10358_t:CDS:1</fullName>
    </submittedName>
</protein>
<sequence length="154" mass="17682">FVEIFVNVLADQLVRLSSSSFFECENLKLMIKDTNIRSTLVSTLIDVSKDFATRSVKTKAAQLESTSTDEDARLGTIVQWDDSNHLLVFFLSQTPDSVCALYRDKVKVPQNVRTLLKSQHIGDKSWELEDYHEMNTKELLEKLECLARKTMHKI</sequence>
<organism evidence="1 2">
    <name type="scientific">Dentiscutata heterogama</name>
    <dbReference type="NCBI Taxonomy" id="1316150"/>
    <lineage>
        <taxon>Eukaryota</taxon>
        <taxon>Fungi</taxon>
        <taxon>Fungi incertae sedis</taxon>
        <taxon>Mucoromycota</taxon>
        <taxon>Glomeromycotina</taxon>
        <taxon>Glomeromycetes</taxon>
        <taxon>Diversisporales</taxon>
        <taxon>Gigasporaceae</taxon>
        <taxon>Dentiscutata</taxon>
    </lineage>
</organism>
<evidence type="ECO:0000313" key="1">
    <source>
        <dbReference type="EMBL" id="CAG8774789.1"/>
    </source>
</evidence>
<feature type="non-terminal residue" evidence="1">
    <location>
        <position position="154"/>
    </location>
</feature>
<dbReference type="Proteomes" id="UP000789702">
    <property type="component" value="Unassembled WGS sequence"/>
</dbReference>
<accession>A0ACA9R3G7</accession>
<dbReference type="EMBL" id="CAJVPU010059109">
    <property type="protein sequence ID" value="CAG8774789.1"/>
    <property type="molecule type" value="Genomic_DNA"/>
</dbReference>
<evidence type="ECO:0000313" key="2">
    <source>
        <dbReference type="Proteomes" id="UP000789702"/>
    </source>
</evidence>
<reference evidence="1" key="1">
    <citation type="submission" date="2021-06" db="EMBL/GenBank/DDBJ databases">
        <authorList>
            <person name="Kallberg Y."/>
            <person name="Tangrot J."/>
            <person name="Rosling A."/>
        </authorList>
    </citation>
    <scope>NUCLEOTIDE SEQUENCE</scope>
    <source>
        <strain evidence="1">IL203A</strain>
    </source>
</reference>
<feature type="non-terminal residue" evidence="1">
    <location>
        <position position="1"/>
    </location>
</feature>
<keyword evidence="2" id="KW-1185">Reference proteome</keyword>
<proteinExistence type="predicted"/>
<gene>
    <name evidence="1" type="ORF">DHETER_LOCUS16049</name>
</gene>
<name>A0ACA9R3G7_9GLOM</name>